<feature type="region of interest" description="Disordered" evidence="1">
    <location>
        <begin position="1"/>
        <end position="44"/>
    </location>
</feature>
<gene>
    <name evidence="2" type="ORF">G5I_12614</name>
</gene>
<sequence>MARATEAPHISPRPFSWSSLNPFRKEKETRRGAVRGNARRSEAKRGETRYNFGLALIISLGWLHEVVNARLKRAVVATVLRNVIIFHPANFSKFHCVFTLFRQHLANVS</sequence>
<proteinExistence type="predicted"/>
<reference evidence="2" key="1">
    <citation type="submission" date="2011-02" db="EMBL/GenBank/DDBJ databases">
        <title>The genome of the leaf-cutting ant Acromyrmex echinatior suggests key adaptations to social evolution and fungus farming.</title>
        <authorList>
            <person name="Nygaard S."/>
            <person name="Zhang G."/>
        </authorList>
    </citation>
    <scope>NUCLEOTIDE SEQUENCE</scope>
</reference>
<evidence type="ECO:0000313" key="2">
    <source>
        <dbReference type="EMBL" id="EGI59279.1"/>
    </source>
</evidence>
<protein>
    <submittedName>
        <fullName evidence="2">Uncharacterized protein</fullName>
    </submittedName>
</protein>
<keyword evidence="3" id="KW-1185">Reference proteome</keyword>
<organism evidence="3">
    <name type="scientific">Acromyrmex echinatior</name>
    <name type="common">Panamanian leafcutter ant</name>
    <name type="synonym">Acromyrmex octospinosus echinatior</name>
    <dbReference type="NCBI Taxonomy" id="103372"/>
    <lineage>
        <taxon>Eukaryota</taxon>
        <taxon>Metazoa</taxon>
        <taxon>Ecdysozoa</taxon>
        <taxon>Arthropoda</taxon>
        <taxon>Hexapoda</taxon>
        <taxon>Insecta</taxon>
        <taxon>Pterygota</taxon>
        <taxon>Neoptera</taxon>
        <taxon>Endopterygota</taxon>
        <taxon>Hymenoptera</taxon>
        <taxon>Apocrita</taxon>
        <taxon>Aculeata</taxon>
        <taxon>Formicoidea</taxon>
        <taxon>Formicidae</taxon>
        <taxon>Myrmicinae</taxon>
        <taxon>Acromyrmex</taxon>
    </lineage>
</organism>
<name>F4X2T3_ACREC</name>
<dbReference type="EMBL" id="GL888591">
    <property type="protein sequence ID" value="EGI59279.1"/>
    <property type="molecule type" value="Genomic_DNA"/>
</dbReference>
<evidence type="ECO:0000256" key="1">
    <source>
        <dbReference type="SAM" id="MobiDB-lite"/>
    </source>
</evidence>
<dbReference type="AlphaFoldDB" id="F4X2T3"/>
<dbReference type="Proteomes" id="UP000007755">
    <property type="component" value="Unassembled WGS sequence"/>
</dbReference>
<evidence type="ECO:0000313" key="3">
    <source>
        <dbReference type="Proteomes" id="UP000007755"/>
    </source>
</evidence>
<dbReference type="InParanoid" id="F4X2T3"/>
<accession>F4X2T3</accession>